<dbReference type="Gene3D" id="3.20.20.140">
    <property type="entry name" value="Metal-dependent hydrolases"/>
    <property type="match status" value="1"/>
</dbReference>
<evidence type="ECO:0000259" key="8">
    <source>
        <dbReference type="Pfam" id="PF13382"/>
    </source>
</evidence>
<dbReference type="InterPro" id="IPR011059">
    <property type="entry name" value="Metal-dep_hydrolase_composite"/>
</dbReference>
<keyword evidence="10" id="KW-1185">Reference proteome</keyword>
<accession>A0A4R3KCU9</accession>
<dbReference type="AlphaFoldDB" id="A0A4R3KCU9"/>
<protein>
    <recommendedName>
        <fullName evidence="2 6">Adenine deaminase</fullName>
        <shortName evidence="6">Adenase</shortName>
        <shortName evidence="6">Adenine aminase</shortName>
        <ecNumber evidence="2 6">3.5.4.2</ecNumber>
    </recommendedName>
</protein>
<evidence type="ECO:0000256" key="5">
    <source>
        <dbReference type="ARBA" id="ARBA00047720"/>
    </source>
</evidence>
<dbReference type="SUPFAM" id="SSF51556">
    <property type="entry name" value="Metallo-dependent hydrolases"/>
    <property type="match status" value="1"/>
</dbReference>
<dbReference type="HAMAP" id="MF_01518">
    <property type="entry name" value="Adenine_deamin"/>
    <property type="match status" value="1"/>
</dbReference>
<dbReference type="Gene3D" id="2.30.40.10">
    <property type="entry name" value="Urease, subunit C, domain 1"/>
    <property type="match status" value="1"/>
</dbReference>
<dbReference type="RefSeq" id="WP_196589865.1">
    <property type="nucleotide sequence ID" value="NZ_SMAA01000004.1"/>
</dbReference>
<evidence type="ECO:0000256" key="2">
    <source>
        <dbReference type="ARBA" id="ARBA00012782"/>
    </source>
</evidence>
<evidence type="ECO:0000256" key="3">
    <source>
        <dbReference type="ARBA" id="ARBA00022801"/>
    </source>
</evidence>
<feature type="domain" description="Amidohydrolase-related" evidence="7">
    <location>
        <begin position="67"/>
        <end position="347"/>
    </location>
</feature>
<dbReference type="InterPro" id="IPR026912">
    <property type="entry name" value="Adenine_deam_C"/>
</dbReference>
<dbReference type="Pfam" id="PF13382">
    <property type="entry name" value="Adenine_deam_C"/>
    <property type="match status" value="1"/>
</dbReference>
<sequence length="577" mass="62123">MPEEKNLKKLIDIAAGRQKAELVLRNCRIVDVYSAKLLCADIAISDGMIAGIGSYKGLDEKEMDGAIVLPGLIDSHIHIESSCVSPEEIGALLVPHGTSTIIADPHEIVNVCGLTGLEYMLKAAEKTKLDIKYVMPSCVPATPFEHAGAEITAAVMAEAMASKRILGLGEFMNFPGVINNDKAVLAKLMTAKQNGKIIDGHAPGLSGYGLNAYVAAGISTDHECSTVEEMQQKIERGMYIMLRSGSACNDLQKLVKGVRSDNERRCLLCSDDRQPKTIFAKGHLEDHLRRCVQAGLSPFTAVRMASLNAAECYGLSDRGAVAPGKRADLTIVDDLEHFNVSQVYIGGILTAVNGKYLPKIEKYPIDSVAGSCHVKDFSAQKLILHLRSNYVKTIDILPGGVVTAKGTAKVNLDKNGNFLYSPALDVVKIAVIERHKNTGNAAVALLRNYGIKQGAIAISIAHDSHNIIVVGTNDTDMEYAVKKLIGQQGGMLLACGQKTLAAMAMPIAGIMSDKDGEWVNERLTQIHEIAHKKLGVSNDVDPIMTLCFMSLPVIPELKLTDMGLFDVTKFAFTSVEA</sequence>
<dbReference type="SUPFAM" id="SSF51338">
    <property type="entry name" value="Composite domain of metallo-dependent hydrolases"/>
    <property type="match status" value="1"/>
</dbReference>
<evidence type="ECO:0000256" key="6">
    <source>
        <dbReference type="HAMAP-Rule" id="MF_01518"/>
    </source>
</evidence>
<evidence type="ECO:0000313" key="9">
    <source>
        <dbReference type="EMBL" id="TCS80471.1"/>
    </source>
</evidence>
<dbReference type="NCBIfam" id="TIGR01178">
    <property type="entry name" value="ade"/>
    <property type="match status" value="1"/>
</dbReference>
<dbReference type="Proteomes" id="UP000295188">
    <property type="component" value="Unassembled WGS sequence"/>
</dbReference>
<dbReference type="GO" id="GO:0000034">
    <property type="term" value="F:adenine deaminase activity"/>
    <property type="evidence" value="ECO:0007669"/>
    <property type="project" value="UniProtKB-UniRule"/>
</dbReference>
<dbReference type="InterPro" id="IPR006679">
    <property type="entry name" value="Adenine_deam"/>
</dbReference>
<feature type="domain" description="Adenine deaminase C-terminal" evidence="8">
    <location>
        <begin position="401"/>
        <end position="570"/>
    </location>
</feature>
<dbReference type="Pfam" id="PF01979">
    <property type="entry name" value="Amidohydro_1"/>
    <property type="match status" value="1"/>
</dbReference>
<comment type="similarity">
    <text evidence="1 6">Belongs to the metallo-dependent hydrolases superfamily. Adenine deaminase family.</text>
</comment>
<dbReference type="PANTHER" id="PTHR11113:SF2">
    <property type="entry name" value="ADENINE DEAMINASE"/>
    <property type="match status" value="1"/>
</dbReference>
<dbReference type="CDD" id="cd01295">
    <property type="entry name" value="AdeC"/>
    <property type="match status" value="1"/>
</dbReference>
<reference evidence="9 10" key="1">
    <citation type="submission" date="2019-03" db="EMBL/GenBank/DDBJ databases">
        <title>Genomic Encyclopedia of Type Strains, Phase IV (KMG-IV): sequencing the most valuable type-strain genomes for metagenomic binning, comparative biology and taxonomic classification.</title>
        <authorList>
            <person name="Goeker M."/>
        </authorList>
    </citation>
    <scope>NUCLEOTIDE SEQUENCE [LARGE SCALE GENOMIC DNA]</scope>
    <source>
        <strain evidence="9 10">DSM 20467</strain>
    </source>
</reference>
<dbReference type="PANTHER" id="PTHR11113">
    <property type="entry name" value="N-ACETYLGLUCOSAMINE-6-PHOSPHATE DEACETYLASE"/>
    <property type="match status" value="1"/>
</dbReference>
<organism evidence="9 10">
    <name type="scientific">Pectinatus cerevisiiphilus</name>
    <dbReference type="NCBI Taxonomy" id="86956"/>
    <lineage>
        <taxon>Bacteria</taxon>
        <taxon>Bacillati</taxon>
        <taxon>Bacillota</taxon>
        <taxon>Negativicutes</taxon>
        <taxon>Selenomonadales</taxon>
        <taxon>Selenomonadaceae</taxon>
        <taxon>Pectinatus</taxon>
    </lineage>
</organism>
<evidence type="ECO:0000256" key="1">
    <source>
        <dbReference type="ARBA" id="ARBA00006773"/>
    </source>
</evidence>
<comment type="catalytic activity">
    <reaction evidence="5 6">
        <text>adenine + H2O + H(+) = hypoxanthine + NH4(+)</text>
        <dbReference type="Rhea" id="RHEA:23688"/>
        <dbReference type="ChEBI" id="CHEBI:15377"/>
        <dbReference type="ChEBI" id="CHEBI:15378"/>
        <dbReference type="ChEBI" id="CHEBI:16708"/>
        <dbReference type="ChEBI" id="CHEBI:17368"/>
        <dbReference type="ChEBI" id="CHEBI:28938"/>
        <dbReference type="EC" id="3.5.4.2"/>
    </reaction>
</comment>
<dbReference type="EC" id="3.5.4.2" evidence="2 6"/>
<dbReference type="GO" id="GO:0006146">
    <property type="term" value="P:adenine catabolic process"/>
    <property type="evidence" value="ECO:0007669"/>
    <property type="project" value="InterPro"/>
</dbReference>
<proteinExistence type="inferred from homology"/>
<keyword evidence="4 6" id="KW-0464">Manganese</keyword>
<evidence type="ECO:0000256" key="4">
    <source>
        <dbReference type="ARBA" id="ARBA00023211"/>
    </source>
</evidence>
<dbReference type="EMBL" id="SMAA01000004">
    <property type="protein sequence ID" value="TCS80471.1"/>
    <property type="molecule type" value="Genomic_DNA"/>
</dbReference>
<name>A0A4R3KCU9_9FIRM</name>
<dbReference type="InterPro" id="IPR006680">
    <property type="entry name" value="Amidohydro-rel"/>
</dbReference>
<comment type="cofactor">
    <cofactor evidence="6">
        <name>Mn(2+)</name>
        <dbReference type="ChEBI" id="CHEBI:29035"/>
    </cofactor>
</comment>
<dbReference type="InterPro" id="IPR032466">
    <property type="entry name" value="Metal_Hydrolase"/>
</dbReference>
<gene>
    <name evidence="6" type="primary">ade</name>
    <name evidence="9" type="ORF">EDC37_10473</name>
</gene>
<evidence type="ECO:0000259" key="7">
    <source>
        <dbReference type="Pfam" id="PF01979"/>
    </source>
</evidence>
<evidence type="ECO:0000313" key="10">
    <source>
        <dbReference type="Proteomes" id="UP000295188"/>
    </source>
</evidence>
<comment type="caution">
    <text evidence="9">The sequence shown here is derived from an EMBL/GenBank/DDBJ whole genome shotgun (WGS) entry which is preliminary data.</text>
</comment>
<keyword evidence="3 6" id="KW-0378">Hydrolase</keyword>